<dbReference type="Gene3D" id="3.60.20.10">
    <property type="entry name" value="Glutamine Phosphoribosylpyrophosphate, subunit 1, domain 1"/>
    <property type="match status" value="1"/>
</dbReference>
<dbReference type="InterPro" id="IPR029055">
    <property type="entry name" value="Ntn_hydrolases_N"/>
</dbReference>
<dbReference type="EMBL" id="JACNJH010000083">
    <property type="protein sequence ID" value="MBC8360329.1"/>
    <property type="molecule type" value="Genomic_DNA"/>
</dbReference>
<feature type="domain" description="Glutamine amidotransferase type-2" evidence="1">
    <location>
        <begin position="2"/>
        <end position="117"/>
    </location>
</feature>
<dbReference type="InterPro" id="IPR017932">
    <property type="entry name" value="GATase_2_dom"/>
</dbReference>
<gene>
    <name evidence="2" type="ORF">H8E23_02875</name>
</gene>
<accession>A0A8J6NLZ0</accession>
<evidence type="ECO:0000259" key="1">
    <source>
        <dbReference type="PROSITE" id="PS51278"/>
    </source>
</evidence>
<evidence type="ECO:0000313" key="2">
    <source>
        <dbReference type="EMBL" id="MBC8360329.1"/>
    </source>
</evidence>
<sequence>MCGLAGVWGQVDVPLVKSMMELVSHRGPDAEGMFVSPDGPGVLGHRRLSIMDPKGGDQPIYNETEARQYSACNPEAKLRSPEECHYHRLFLQSYENPETVLSNVARWADRPVWITNS</sequence>
<dbReference type="PROSITE" id="PS51278">
    <property type="entry name" value="GATASE_TYPE_2"/>
    <property type="match status" value="1"/>
</dbReference>
<dbReference type="SUPFAM" id="SSF56235">
    <property type="entry name" value="N-terminal nucleophile aminohydrolases (Ntn hydrolases)"/>
    <property type="match status" value="1"/>
</dbReference>
<organism evidence="2 3">
    <name type="scientific">Candidatus Desulfatibia profunda</name>
    <dbReference type="NCBI Taxonomy" id="2841695"/>
    <lineage>
        <taxon>Bacteria</taxon>
        <taxon>Pseudomonadati</taxon>
        <taxon>Thermodesulfobacteriota</taxon>
        <taxon>Desulfobacteria</taxon>
        <taxon>Desulfobacterales</taxon>
        <taxon>Desulfobacterales incertae sedis</taxon>
        <taxon>Candidatus Desulfatibia</taxon>
    </lineage>
</organism>
<reference evidence="2 3" key="1">
    <citation type="submission" date="2020-08" db="EMBL/GenBank/DDBJ databases">
        <title>Bridging the membrane lipid divide: bacteria of the FCB group superphylum have the potential to synthesize archaeal ether lipids.</title>
        <authorList>
            <person name="Villanueva L."/>
            <person name="Von Meijenfeldt F.A.B."/>
            <person name="Westbye A.B."/>
            <person name="Yadav S."/>
            <person name="Hopmans E.C."/>
            <person name="Dutilh B.E."/>
            <person name="Sinninghe Damste J.S."/>
        </authorList>
    </citation>
    <scope>NUCLEOTIDE SEQUENCE [LARGE SCALE GENOMIC DNA]</scope>
    <source>
        <strain evidence="2">NIOZ-UU30</strain>
    </source>
</reference>
<dbReference type="AlphaFoldDB" id="A0A8J6NLZ0"/>
<proteinExistence type="predicted"/>
<protein>
    <recommendedName>
        <fullName evidence="1">Glutamine amidotransferase type-2 domain-containing protein</fullName>
    </recommendedName>
</protein>
<dbReference type="Proteomes" id="UP000603434">
    <property type="component" value="Unassembled WGS sequence"/>
</dbReference>
<evidence type="ECO:0000313" key="3">
    <source>
        <dbReference type="Proteomes" id="UP000603434"/>
    </source>
</evidence>
<comment type="caution">
    <text evidence="2">The sequence shown here is derived from an EMBL/GenBank/DDBJ whole genome shotgun (WGS) entry which is preliminary data.</text>
</comment>
<name>A0A8J6NLZ0_9BACT</name>